<accession>A0A1I3MTV9</accession>
<reference evidence="2 3" key="1">
    <citation type="submission" date="2016-10" db="EMBL/GenBank/DDBJ databases">
        <authorList>
            <person name="de Groot N.N."/>
        </authorList>
    </citation>
    <scope>NUCLEOTIDE SEQUENCE [LARGE SCALE GENOMIC DNA]</scope>
    <source>
        <strain evidence="2 3">LMG 23650</strain>
    </source>
</reference>
<keyword evidence="3" id="KW-1185">Reference proteome</keyword>
<dbReference type="EMBL" id="FOQU01000005">
    <property type="protein sequence ID" value="SFJ00371.1"/>
    <property type="molecule type" value="Genomic_DNA"/>
</dbReference>
<dbReference type="Pfam" id="PF12900">
    <property type="entry name" value="Pyridox_ox_2"/>
    <property type="match status" value="1"/>
</dbReference>
<sequence length="237" mass="26010">MIMLAENSPTMRLPVNEKPGPLSNRARVRREPERARYDRAVLDAIVDAAYFCHIAFTDQRGTHCIPTACWRQGDYLYVHGSNGSQMLKAAADGAQVCVTVTHIDGLVLARSAFNHSMNYRTAVIYGVCEQVEGEHKAESLDALVEKIARGRSHEARRANAKELAATTVLRVPLDEYSCKIRTGGPNDDEADLDRPVWAGVLPLELTPRPAEAHDARAEAPSYVTEWESGTGMPGRAG</sequence>
<feature type="region of interest" description="Disordered" evidence="1">
    <location>
        <begin position="212"/>
        <end position="237"/>
    </location>
</feature>
<feature type="region of interest" description="Disordered" evidence="1">
    <location>
        <begin position="1"/>
        <end position="29"/>
    </location>
</feature>
<dbReference type="Proteomes" id="UP000199548">
    <property type="component" value="Unassembled WGS sequence"/>
</dbReference>
<dbReference type="Gene3D" id="2.30.110.10">
    <property type="entry name" value="Electron Transport, Fmn-binding Protein, Chain A"/>
    <property type="match status" value="1"/>
</dbReference>
<protein>
    <recommendedName>
        <fullName evidence="4">Nitroimidazol reductase NimA, pyridoxamine 5'-phosphate oxidase superfamily</fullName>
    </recommendedName>
</protein>
<evidence type="ECO:0000313" key="3">
    <source>
        <dbReference type="Proteomes" id="UP000199548"/>
    </source>
</evidence>
<dbReference type="STRING" id="420953.SAMN05192543_105106"/>
<dbReference type="InterPro" id="IPR024747">
    <property type="entry name" value="Pyridox_Oxase-rel"/>
</dbReference>
<dbReference type="PANTHER" id="PTHR34071">
    <property type="entry name" value="5-NITROIMIDAZOLE ANTIBIOTICS RESISTANCE PROTEIN, NIMA-FAMILY-RELATED PROTEIN-RELATED"/>
    <property type="match status" value="1"/>
</dbReference>
<dbReference type="SUPFAM" id="SSF50475">
    <property type="entry name" value="FMN-binding split barrel"/>
    <property type="match status" value="1"/>
</dbReference>
<proteinExistence type="predicted"/>
<dbReference type="InterPro" id="IPR012349">
    <property type="entry name" value="Split_barrel_FMN-bd"/>
</dbReference>
<evidence type="ECO:0000256" key="1">
    <source>
        <dbReference type="SAM" id="MobiDB-lite"/>
    </source>
</evidence>
<gene>
    <name evidence="2" type="ORF">SAMN05192543_105106</name>
</gene>
<dbReference type="AlphaFoldDB" id="A0A1I3MTV9"/>
<organism evidence="2 3">
    <name type="scientific">Paraburkholderia megapolitana</name>
    <dbReference type="NCBI Taxonomy" id="420953"/>
    <lineage>
        <taxon>Bacteria</taxon>
        <taxon>Pseudomonadati</taxon>
        <taxon>Pseudomonadota</taxon>
        <taxon>Betaproteobacteria</taxon>
        <taxon>Burkholderiales</taxon>
        <taxon>Burkholderiaceae</taxon>
        <taxon>Paraburkholderia</taxon>
    </lineage>
</organism>
<evidence type="ECO:0000313" key="2">
    <source>
        <dbReference type="EMBL" id="SFJ00371.1"/>
    </source>
</evidence>
<evidence type="ECO:0008006" key="4">
    <source>
        <dbReference type="Google" id="ProtNLM"/>
    </source>
</evidence>
<name>A0A1I3MTV9_9BURK</name>
<dbReference type="PANTHER" id="PTHR34071:SF2">
    <property type="entry name" value="FLAVIN-NUCLEOTIDE-BINDING PROTEIN"/>
    <property type="match status" value="1"/>
</dbReference>